<feature type="transmembrane region" description="Helical" evidence="6">
    <location>
        <begin position="220"/>
        <end position="241"/>
    </location>
</feature>
<evidence type="ECO:0000256" key="4">
    <source>
        <dbReference type="ARBA" id="ARBA00022989"/>
    </source>
</evidence>
<dbReference type="EMBL" id="WAIE01000001">
    <property type="protein sequence ID" value="KAB1443539.1"/>
    <property type="molecule type" value="Genomic_DNA"/>
</dbReference>
<gene>
    <name evidence="7" type="ORF">F8A88_04650</name>
</gene>
<keyword evidence="3 6" id="KW-0812">Transmembrane</keyword>
<feature type="transmembrane region" description="Helical" evidence="6">
    <location>
        <begin position="247"/>
        <end position="277"/>
    </location>
</feature>
<evidence type="ECO:0000256" key="6">
    <source>
        <dbReference type="SAM" id="Phobius"/>
    </source>
</evidence>
<keyword evidence="5 6" id="KW-0472">Membrane</keyword>
<comment type="subcellular location">
    <subcellularLocation>
        <location evidence="1">Membrane</location>
        <topology evidence="1">Multi-pass membrane protein</topology>
    </subcellularLocation>
</comment>
<keyword evidence="4 6" id="KW-1133">Transmembrane helix</keyword>
<dbReference type="RefSeq" id="WP_151149911.1">
    <property type="nucleotide sequence ID" value="NZ_WAIE01000001.1"/>
</dbReference>
<sequence length="366" mass="40892">MSFENQRILSRSIYTYCLIALLGLALYLFFRLVEPFIHTFLVSMMLAVIFSPVFGWLLKACKGRRNTAAALTVTVIVFVILLPTVFVLFALVEQGVDSLSAINAWLINTDFDKLATSLKIDAYLNWIEVKLPFVHFHDIDIQARIMEFSRTFAQTMIGIGSNVVRNASEFILKFLLMIFILFYFMRDGIQMVNYLKYLSPLREAQEDSIIDSFKRVSRGVLMGCLLVAVLQGIVGGIGLAFVGIPGIFWGAMMAFAALIPVFGTGIIWVPAVGYLIINGDWKSALFLAAWCGVIVVGIDTFLRPYFMKEAARVSTFYIFMAIVGGVYTFGMLGILYGPLILSFGMVMLQIYGEEYVDALVVKDSEG</sequence>
<proteinExistence type="inferred from homology"/>
<dbReference type="Proteomes" id="UP000438699">
    <property type="component" value="Unassembled WGS sequence"/>
</dbReference>
<feature type="transmembrane region" description="Helical" evidence="6">
    <location>
        <begin position="284"/>
        <end position="306"/>
    </location>
</feature>
<dbReference type="PANTHER" id="PTHR21716:SF4">
    <property type="entry name" value="TRANSMEMBRANE PROTEIN 245"/>
    <property type="match status" value="1"/>
</dbReference>
<dbReference type="AlphaFoldDB" id="A0A6N6N8D3"/>
<feature type="transmembrane region" description="Helical" evidence="6">
    <location>
        <begin position="36"/>
        <end position="58"/>
    </location>
</feature>
<evidence type="ECO:0000256" key="2">
    <source>
        <dbReference type="ARBA" id="ARBA00009773"/>
    </source>
</evidence>
<evidence type="ECO:0000256" key="5">
    <source>
        <dbReference type="ARBA" id="ARBA00023136"/>
    </source>
</evidence>
<evidence type="ECO:0000313" key="7">
    <source>
        <dbReference type="EMBL" id="KAB1443539.1"/>
    </source>
</evidence>
<feature type="transmembrane region" description="Helical" evidence="6">
    <location>
        <begin position="12"/>
        <end position="30"/>
    </location>
</feature>
<comment type="caution">
    <text evidence="7">The sequence shown here is derived from an EMBL/GenBank/DDBJ whole genome shotgun (WGS) entry which is preliminary data.</text>
</comment>
<evidence type="ECO:0000256" key="1">
    <source>
        <dbReference type="ARBA" id="ARBA00004141"/>
    </source>
</evidence>
<evidence type="ECO:0000313" key="8">
    <source>
        <dbReference type="Proteomes" id="UP000438699"/>
    </source>
</evidence>
<dbReference type="GO" id="GO:0016020">
    <property type="term" value="C:membrane"/>
    <property type="evidence" value="ECO:0007669"/>
    <property type="project" value="UniProtKB-SubCell"/>
</dbReference>
<reference evidence="7 8" key="1">
    <citation type="journal article" date="2017" name="Int. J. Syst. Evol. Microbiol.">
        <title>Desulfovibrio senegalensis sp. nov., a mesophilic sulfate reducer isolated from marine sediment.</title>
        <authorList>
            <person name="Thioye A."/>
            <person name="Gam Z.B.A."/>
            <person name="Mbengue M."/>
            <person name="Cayol J.L."/>
            <person name="Joseph-Bartoli M."/>
            <person name="Toure-Kane C."/>
            <person name="Labat M."/>
        </authorList>
    </citation>
    <scope>NUCLEOTIDE SEQUENCE [LARGE SCALE GENOMIC DNA]</scope>
    <source>
        <strain evidence="7 8">DSM 101509</strain>
    </source>
</reference>
<feature type="transmembrane region" description="Helical" evidence="6">
    <location>
        <begin position="318"/>
        <end position="341"/>
    </location>
</feature>
<feature type="transmembrane region" description="Helical" evidence="6">
    <location>
        <begin position="170"/>
        <end position="186"/>
    </location>
</feature>
<keyword evidence="8" id="KW-1185">Reference proteome</keyword>
<name>A0A6N6N8D3_9BACT</name>
<feature type="transmembrane region" description="Helical" evidence="6">
    <location>
        <begin position="70"/>
        <end position="92"/>
    </location>
</feature>
<protein>
    <submittedName>
        <fullName evidence="7">AI-2E family transporter</fullName>
    </submittedName>
</protein>
<dbReference type="PANTHER" id="PTHR21716">
    <property type="entry name" value="TRANSMEMBRANE PROTEIN"/>
    <property type="match status" value="1"/>
</dbReference>
<dbReference type="Pfam" id="PF01594">
    <property type="entry name" value="AI-2E_transport"/>
    <property type="match status" value="1"/>
</dbReference>
<organism evidence="7 8">
    <name type="scientific">Pseudodesulfovibrio senegalensis</name>
    <dbReference type="NCBI Taxonomy" id="1721087"/>
    <lineage>
        <taxon>Bacteria</taxon>
        <taxon>Pseudomonadati</taxon>
        <taxon>Thermodesulfobacteriota</taxon>
        <taxon>Desulfovibrionia</taxon>
        <taxon>Desulfovibrionales</taxon>
        <taxon>Desulfovibrionaceae</taxon>
    </lineage>
</organism>
<evidence type="ECO:0000256" key="3">
    <source>
        <dbReference type="ARBA" id="ARBA00022692"/>
    </source>
</evidence>
<comment type="similarity">
    <text evidence="2">Belongs to the autoinducer-2 exporter (AI-2E) (TC 2.A.86) family.</text>
</comment>
<dbReference type="OrthoDB" id="9773730at2"/>
<dbReference type="InterPro" id="IPR002549">
    <property type="entry name" value="AI-2E-like"/>
</dbReference>
<accession>A0A6N6N8D3</accession>